<keyword evidence="2" id="KW-1185">Reference proteome</keyword>
<dbReference type="EMBL" id="CAKAEH010001030">
    <property type="protein sequence ID" value="CAG9532697.1"/>
    <property type="molecule type" value="Genomic_DNA"/>
</dbReference>
<dbReference type="AlphaFoldDB" id="A0A8J2MLI5"/>
<evidence type="ECO:0000313" key="1">
    <source>
        <dbReference type="EMBL" id="CAG9532697.1"/>
    </source>
</evidence>
<dbReference type="OrthoDB" id="5865734at2759"/>
<organism evidence="1 2">
    <name type="scientific">Cercopithifilaria johnstoni</name>
    <dbReference type="NCBI Taxonomy" id="2874296"/>
    <lineage>
        <taxon>Eukaryota</taxon>
        <taxon>Metazoa</taxon>
        <taxon>Ecdysozoa</taxon>
        <taxon>Nematoda</taxon>
        <taxon>Chromadorea</taxon>
        <taxon>Rhabditida</taxon>
        <taxon>Spirurina</taxon>
        <taxon>Spiruromorpha</taxon>
        <taxon>Filarioidea</taxon>
        <taxon>Onchocercidae</taxon>
        <taxon>Cercopithifilaria</taxon>
    </lineage>
</organism>
<name>A0A8J2MLI5_9BILA</name>
<evidence type="ECO:0000313" key="2">
    <source>
        <dbReference type="Proteomes" id="UP000746747"/>
    </source>
</evidence>
<gene>
    <name evidence="1" type="ORF">CJOHNSTONI_LOCUS2987</name>
</gene>
<dbReference type="Proteomes" id="UP000746747">
    <property type="component" value="Unassembled WGS sequence"/>
</dbReference>
<accession>A0A8J2MLI5</accession>
<reference evidence="1" key="1">
    <citation type="submission" date="2021-09" db="EMBL/GenBank/DDBJ databases">
        <authorList>
            <consortium name="Pathogen Informatics"/>
        </authorList>
    </citation>
    <scope>NUCLEOTIDE SEQUENCE</scope>
</reference>
<proteinExistence type="predicted"/>
<comment type="caution">
    <text evidence="1">The sequence shown here is derived from an EMBL/GenBank/DDBJ whole genome shotgun (WGS) entry which is preliminary data.</text>
</comment>
<protein>
    <submittedName>
        <fullName evidence="1">Uncharacterized protein</fullName>
    </submittedName>
</protein>
<sequence>MLNGDDLHMAIDVVNDQQLMPMLSNYHTTQHFTDTLSYTASNNNTNSDNIDGVNNDNNNDDDLSNIYRHHRTIRFVRRRKRFATAQTSRWDKMTSDNVLKLKWYISRYTRDMPRSEIRYFIY</sequence>